<evidence type="ECO:0000313" key="4">
    <source>
        <dbReference type="Proteomes" id="UP000754883"/>
    </source>
</evidence>
<dbReference type="InterPro" id="IPR044862">
    <property type="entry name" value="Pro_4_hyd_alph_FE2OG_OXY"/>
</dbReference>
<protein>
    <recommendedName>
        <fullName evidence="2">Fe2OG dioxygenase domain-containing protein</fullName>
    </recommendedName>
</protein>
<dbReference type="Pfam" id="PF13640">
    <property type="entry name" value="2OG-FeII_Oxy_3"/>
    <property type="match status" value="1"/>
</dbReference>
<feature type="region of interest" description="Disordered" evidence="1">
    <location>
        <begin position="1"/>
        <end position="24"/>
    </location>
</feature>
<comment type="caution">
    <text evidence="3">The sequence shown here is derived from an EMBL/GenBank/DDBJ whole genome shotgun (WGS) entry which is preliminary data.</text>
</comment>
<accession>A0A9N9YD39</accession>
<feature type="compositionally biased region" description="Low complexity" evidence="1">
    <location>
        <begin position="58"/>
        <end position="68"/>
    </location>
</feature>
<organism evidence="3 4">
    <name type="scientific">Clonostachys byssicola</name>
    <dbReference type="NCBI Taxonomy" id="160290"/>
    <lineage>
        <taxon>Eukaryota</taxon>
        <taxon>Fungi</taxon>
        <taxon>Dikarya</taxon>
        <taxon>Ascomycota</taxon>
        <taxon>Pezizomycotina</taxon>
        <taxon>Sordariomycetes</taxon>
        <taxon>Hypocreomycetidae</taxon>
        <taxon>Hypocreales</taxon>
        <taxon>Bionectriaceae</taxon>
        <taxon>Clonostachys</taxon>
    </lineage>
</organism>
<evidence type="ECO:0000313" key="3">
    <source>
        <dbReference type="EMBL" id="CAH0003358.1"/>
    </source>
</evidence>
<reference evidence="4" key="1">
    <citation type="submission" date="2019-06" db="EMBL/GenBank/DDBJ databases">
        <authorList>
            <person name="Broberg M."/>
        </authorList>
    </citation>
    <scope>NUCLEOTIDE SEQUENCE [LARGE SCALE GENOMIC DNA]</scope>
</reference>
<dbReference type="EMBL" id="CABFNO020001564">
    <property type="protein sequence ID" value="CAH0003358.1"/>
    <property type="molecule type" value="Genomic_DNA"/>
</dbReference>
<feature type="domain" description="Fe2OG dioxygenase" evidence="2">
    <location>
        <begin position="207"/>
        <end position="307"/>
    </location>
</feature>
<evidence type="ECO:0000256" key="1">
    <source>
        <dbReference type="SAM" id="MobiDB-lite"/>
    </source>
</evidence>
<evidence type="ECO:0000259" key="2">
    <source>
        <dbReference type="PROSITE" id="PS51471"/>
    </source>
</evidence>
<dbReference type="InterPro" id="IPR005123">
    <property type="entry name" value="Oxoglu/Fe-dep_dioxygenase_dom"/>
</dbReference>
<sequence length="534" mass="57492">MPPKRKGKGGNKPASTTVDQPTADLSKVLTDFVSSGSNSTFTCGGVIPLADMAAARLPGGRAAAASPPRVDDDRPVDKKRKAAGGKRAGGKKRKTAKGKAEVAEPRAASIEQVPEPQPGARVVRWDRTDGSQGKVTFPVADSNVNDAAAFDALVDDCLPAGFGHRGKNVLDESVRRAGAMDCARFSSNLCPYALGIVDRVTQLLLQNVAGVLPMCIYKGPSGFFKKHIDTPRAETQFGSLVLCLPSAHEGGRLTVRHGGLEPVAHDWDAAASAGDVLQWAAFYSDCEHEVNEVKAGRRVTITYNLYYERRVSADPMAGLDSKPAPVDVTRLAPYATMRDLLQNPEWMKDGHTLGIYCAHAYPTTISKVVDLEEPGFNYGRSRTPSPEPLASDKVTTLKGTDMSLYAVFRRLGLEVDLVPIILSSKYLPNQDYGDDDDFKKIFWPCGGTETEPGMVGLTEFITHEGEDAANIPMAFGELVKDVEWITEPLWRNLALIHGNYFGNEAGPPGICYAYTAMIVKIPPAASRGDLVSSA</sequence>
<reference evidence="3 4" key="2">
    <citation type="submission" date="2021-10" db="EMBL/GenBank/DDBJ databases">
        <authorList>
            <person name="Piombo E."/>
        </authorList>
    </citation>
    <scope>NUCLEOTIDE SEQUENCE [LARGE SCALE GENOMIC DNA]</scope>
</reference>
<dbReference type="PROSITE" id="PS51471">
    <property type="entry name" value="FE2OG_OXY"/>
    <property type="match status" value="1"/>
</dbReference>
<dbReference type="Gene3D" id="2.60.120.620">
    <property type="entry name" value="q2cbj1_9rhob like domain"/>
    <property type="match status" value="1"/>
</dbReference>
<name>A0A9N9YD39_9HYPO</name>
<feature type="compositionally biased region" description="Basic residues" evidence="1">
    <location>
        <begin position="77"/>
        <end position="97"/>
    </location>
</feature>
<dbReference type="Proteomes" id="UP000754883">
    <property type="component" value="Unassembled WGS sequence"/>
</dbReference>
<gene>
    <name evidence="3" type="ORF">CBYS24578_00014538</name>
</gene>
<keyword evidence="4" id="KW-1185">Reference proteome</keyword>
<dbReference type="AlphaFoldDB" id="A0A9N9YD39"/>
<dbReference type="OrthoDB" id="27483at2759"/>
<dbReference type="PANTHER" id="PTHR33099:SF7">
    <property type="entry name" value="MYND-TYPE DOMAIN-CONTAINING PROTEIN"/>
    <property type="match status" value="1"/>
</dbReference>
<feature type="region of interest" description="Disordered" evidence="1">
    <location>
        <begin position="58"/>
        <end position="108"/>
    </location>
</feature>
<dbReference type="PANTHER" id="PTHR33099">
    <property type="entry name" value="FE2OG DIOXYGENASE DOMAIN-CONTAINING PROTEIN"/>
    <property type="match status" value="1"/>
</dbReference>
<proteinExistence type="predicted"/>